<keyword evidence="2" id="KW-1185">Reference proteome</keyword>
<proteinExistence type="predicted"/>
<evidence type="ECO:0000313" key="1">
    <source>
        <dbReference type="EMBL" id="MQL88771.1"/>
    </source>
</evidence>
<feature type="non-terminal residue" evidence="1">
    <location>
        <position position="1"/>
    </location>
</feature>
<comment type="caution">
    <text evidence="1">The sequence shown here is derived from an EMBL/GenBank/DDBJ whole genome shotgun (WGS) entry which is preliminary data.</text>
</comment>
<protein>
    <submittedName>
        <fullName evidence="1">Uncharacterized protein</fullName>
    </submittedName>
</protein>
<dbReference type="EMBL" id="NMUH01001088">
    <property type="protein sequence ID" value="MQL88771.1"/>
    <property type="molecule type" value="Genomic_DNA"/>
</dbReference>
<name>A0A843UYL9_COLES</name>
<evidence type="ECO:0000313" key="2">
    <source>
        <dbReference type="Proteomes" id="UP000652761"/>
    </source>
</evidence>
<reference evidence="1" key="1">
    <citation type="submission" date="2017-07" db="EMBL/GenBank/DDBJ databases">
        <title>Taro Niue Genome Assembly and Annotation.</title>
        <authorList>
            <person name="Atibalentja N."/>
            <person name="Keating K."/>
            <person name="Fields C.J."/>
        </authorList>
    </citation>
    <scope>NUCLEOTIDE SEQUENCE</scope>
    <source>
        <strain evidence="1">Niue_2</strain>
        <tissue evidence="1">Leaf</tissue>
    </source>
</reference>
<sequence length="361" mass="40413">MRQPDPSPSCYERDKLMGHVLKATWPLVATLVERSGRASALVTLTERVAHEVGMFYVVNVLFRRLFRNASLVGYPRFFISQARVLVVLGVGPGTVCTIEVYVVFLDTLTPVFELYVRLRERRQQGSGLSVGPFVRDCETERLFLCCLVQVFTHVVRLGGPPYWAQRAHKFSACERDRGMHRVLSATALGVTFLLPLLSSRRLHARHASRVGRPTDVGLEKATTAYVAFRLCSTRGSCYGVSLGDSRSSRCVGHVLAARSLRRASALVTLTERVAHEMGMLYVVNVLFGPFVRDCETERLFLCCVVRVGYWPDQPVVRSRVVASFFPTRAMSALVMACVTCRLRYLYPSWVTGRCGTLCASF</sequence>
<dbReference type="Proteomes" id="UP000652761">
    <property type="component" value="Unassembled WGS sequence"/>
</dbReference>
<gene>
    <name evidence="1" type="ORF">Taro_021334</name>
</gene>
<accession>A0A843UYL9</accession>
<dbReference type="AlphaFoldDB" id="A0A843UYL9"/>
<organism evidence="1 2">
    <name type="scientific">Colocasia esculenta</name>
    <name type="common">Wild taro</name>
    <name type="synonym">Arum esculentum</name>
    <dbReference type="NCBI Taxonomy" id="4460"/>
    <lineage>
        <taxon>Eukaryota</taxon>
        <taxon>Viridiplantae</taxon>
        <taxon>Streptophyta</taxon>
        <taxon>Embryophyta</taxon>
        <taxon>Tracheophyta</taxon>
        <taxon>Spermatophyta</taxon>
        <taxon>Magnoliopsida</taxon>
        <taxon>Liliopsida</taxon>
        <taxon>Araceae</taxon>
        <taxon>Aroideae</taxon>
        <taxon>Colocasieae</taxon>
        <taxon>Colocasia</taxon>
    </lineage>
</organism>